<evidence type="ECO:0000313" key="5">
    <source>
        <dbReference type="EMBL" id="CAA2979682.1"/>
    </source>
</evidence>
<dbReference type="Gene3D" id="3.40.50.10990">
    <property type="entry name" value="GTP cyclohydrolase II"/>
    <property type="match status" value="1"/>
</dbReference>
<evidence type="ECO:0000256" key="3">
    <source>
        <dbReference type="ARBA" id="ARBA00022619"/>
    </source>
</evidence>
<evidence type="ECO:0000313" key="6">
    <source>
        <dbReference type="Proteomes" id="UP000594638"/>
    </source>
</evidence>
<dbReference type="PANTHER" id="PTHR21327:SF48">
    <property type="entry name" value="BIFUNCTIONAL RIBOFLAVIN BIOSYNTHESIS PROTEIN RIBA 1, CHLOROPLASTIC"/>
    <property type="match status" value="1"/>
</dbReference>
<dbReference type="OrthoDB" id="60371at2759"/>
<dbReference type="GO" id="GO:0009231">
    <property type="term" value="P:riboflavin biosynthetic process"/>
    <property type="evidence" value="ECO:0007669"/>
    <property type="project" value="UniProtKB-KW"/>
</dbReference>
<dbReference type="SUPFAM" id="SSF142695">
    <property type="entry name" value="RibA-like"/>
    <property type="match status" value="1"/>
</dbReference>
<protein>
    <recommendedName>
        <fullName evidence="4">GTP cyclohydrolase II domain-containing protein</fullName>
    </recommendedName>
</protein>
<comment type="similarity">
    <text evidence="2">In the C-terminal section; belongs to the GTP cyclohydrolase II family.</text>
</comment>
<evidence type="ECO:0000256" key="2">
    <source>
        <dbReference type="ARBA" id="ARBA00008976"/>
    </source>
</evidence>
<proteinExistence type="inferred from homology"/>
<dbReference type="AlphaFoldDB" id="A0A8S0RJS1"/>
<keyword evidence="6" id="KW-1185">Reference proteome</keyword>
<dbReference type="Proteomes" id="UP000594638">
    <property type="component" value="Unassembled WGS sequence"/>
</dbReference>
<dbReference type="EMBL" id="CACTIH010003632">
    <property type="protein sequence ID" value="CAA2979682.1"/>
    <property type="molecule type" value="Genomic_DNA"/>
</dbReference>
<comment type="pathway">
    <text evidence="1">Cofactor biosynthesis; riboflavin biosynthesis.</text>
</comment>
<feature type="domain" description="GTP cyclohydrolase II" evidence="4">
    <location>
        <begin position="21"/>
        <end position="82"/>
    </location>
</feature>
<dbReference type="GO" id="GO:0008686">
    <property type="term" value="F:3,4-dihydroxy-2-butanone-4-phosphate synthase activity"/>
    <property type="evidence" value="ECO:0007669"/>
    <property type="project" value="TreeGrafter"/>
</dbReference>
<dbReference type="InterPro" id="IPR036144">
    <property type="entry name" value="RibA-like_sf"/>
</dbReference>
<accession>A0A8S0RJS1</accession>
<dbReference type="Pfam" id="PF00925">
    <property type="entry name" value="GTP_cyclohydro2"/>
    <property type="match status" value="1"/>
</dbReference>
<name>A0A8S0RJS1_OLEEU</name>
<dbReference type="Gramene" id="OE9A008888T1">
    <property type="protein sequence ID" value="OE9A008888C1"/>
    <property type="gene ID" value="OE9A008888"/>
</dbReference>
<dbReference type="GO" id="GO:0009507">
    <property type="term" value="C:chloroplast"/>
    <property type="evidence" value="ECO:0007669"/>
    <property type="project" value="TreeGrafter"/>
</dbReference>
<dbReference type="InterPro" id="IPR032677">
    <property type="entry name" value="GTP_cyclohydro_II"/>
</dbReference>
<keyword evidence="3" id="KW-0686">Riboflavin biosynthesis</keyword>
<dbReference type="PANTHER" id="PTHR21327">
    <property type="entry name" value="GTP CYCLOHYDROLASE II-RELATED"/>
    <property type="match status" value="1"/>
</dbReference>
<evidence type="ECO:0000256" key="1">
    <source>
        <dbReference type="ARBA" id="ARBA00005104"/>
    </source>
</evidence>
<comment type="caution">
    <text evidence="5">The sequence shown here is derived from an EMBL/GenBank/DDBJ whole genome shotgun (WGS) entry which is preliminary data.</text>
</comment>
<organism evidence="5 6">
    <name type="scientific">Olea europaea subsp. europaea</name>
    <dbReference type="NCBI Taxonomy" id="158383"/>
    <lineage>
        <taxon>Eukaryota</taxon>
        <taxon>Viridiplantae</taxon>
        <taxon>Streptophyta</taxon>
        <taxon>Embryophyta</taxon>
        <taxon>Tracheophyta</taxon>
        <taxon>Spermatophyta</taxon>
        <taxon>Magnoliopsida</taxon>
        <taxon>eudicotyledons</taxon>
        <taxon>Gunneridae</taxon>
        <taxon>Pentapetalae</taxon>
        <taxon>asterids</taxon>
        <taxon>lamiids</taxon>
        <taxon>Lamiales</taxon>
        <taxon>Oleaceae</taxon>
        <taxon>Oleeae</taxon>
        <taxon>Olea</taxon>
    </lineage>
</organism>
<sequence length="82" mass="9049">MRGPFTSYCYRSILDGIEHIAMVKIEAAGRGVLVYLRGHEGRGIGLSHKLRAYKLQDARRDMVEASAELGLPVDSREYGIGA</sequence>
<gene>
    <name evidence="5" type="ORF">OLEA9_A008888</name>
</gene>
<reference evidence="5 6" key="1">
    <citation type="submission" date="2019-12" db="EMBL/GenBank/DDBJ databases">
        <authorList>
            <person name="Alioto T."/>
            <person name="Alioto T."/>
            <person name="Gomez Garrido J."/>
        </authorList>
    </citation>
    <scope>NUCLEOTIDE SEQUENCE [LARGE SCALE GENOMIC DNA]</scope>
</reference>
<evidence type="ECO:0000259" key="4">
    <source>
        <dbReference type="Pfam" id="PF00925"/>
    </source>
</evidence>